<dbReference type="Pfam" id="PF04389">
    <property type="entry name" value="Peptidase_M28"/>
    <property type="match status" value="1"/>
</dbReference>
<feature type="transmembrane region" description="Helical" evidence="1">
    <location>
        <begin position="502"/>
        <end position="520"/>
    </location>
</feature>
<keyword evidence="1" id="KW-0812">Transmembrane</keyword>
<organism evidence="3 4">
    <name type="scientific">Glacieibacterium arshaanense</name>
    <dbReference type="NCBI Taxonomy" id="2511025"/>
    <lineage>
        <taxon>Bacteria</taxon>
        <taxon>Pseudomonadati</taxon>
        <taxon>Pseudomonadota</taxon>
        <taxon>Alphaproteobacteria</taxon>
        <taxon>Sphingomonadales</taxon>
        <taxon>Sphingosinicellaceae</taxon>
        <taxon>Glacieibacterium</taxon>
    </lineage>
</organism>
<protein>
    <submittedName>
        <fullName evidence="3">M20/M25/M40 family metallo-hydrolase</fullName>
    </submittedName>
</protein>
<dbReference type="GO" id="GO:0008235">
    <property type="term" value="F:metalloexopeptidase activity"/>
    <property type="evidence" value="ECO:0007669"/>
    <property type="project" value="InterPro"/>
</dbReference>
<dbReference type="InterPro" id="IPR007484">
    <property type="entry name" value="Peptidase_M28"/>
</dbReference>
<sequence>MRWLAFVTALLAAAIIGYGAMQPLRVAPASAPATAFSAERAMVDIRAMAERPHPTGSADNVRVRALLAARLHALGFEVREMAVPVSDEAKRRLAKLQLAAPKSAVNLIAVRPAGDTAAPLVALMAHYDSVPGSPGAADDASGVAAALEIARATANDPVRRGLAIIFTDAEELGLDGARGFFAGDPLVRRLGMIVNMETRGGGGRAMMFETIGPNGKMIDVLRAHVRMPKANSLSVRIYQMLPNNTDLTMAKPTSIPGYNYAFLGNAALYHSPLATPENLDARSVQDMGAQALDLTRALLTAPALPAAAPDAVFSDVLGGFVIAYPVWVGWVVLGAALALIILAARRTARGWHVRDIVAGLLAGLLAVVVAGALLYVFNLWSGADGPTNYYDRLAALPRIELAALLLCFAGLAAVLVALQHPRERQGGWIGLALLNGIIAVAIQVLIPAAGPLFAWPLLLAAIAMVVAAYVPIFGTIAALAVAALGLAMVADFGHFLLLGIGITTPSAVAVLLPIALLLLWPLRPPLGRRSAWTIVLVLVIAAGALGAWIRFDPVAPSVATYSSFQ</sequence>
<feature type="transmembrane region" description="Helical" evidence="1">
    <location>
        <begin position="401"/>
        <end position="418"/>
    </location>
</feature>
<proteinExistence type="predicted"/>
<feature type="transmembrane region" description="Helical" evidence="1">
    <location>
        <begin position="532"/>
        <end position="551"/>
    </location>
</feature>
<dbReference type="SUPFAM" id="SSF53187">
    <property type="entry name" value="Zn-dependent exopeptidases"/>
    <property type="match status" value="1"/>
</dbReference>
<keyword evidence="4" id="KW-1185">Reference proteome</keyword>
<accession>A0A4Y9EMI2</accession>
<dbReference type="InterPro" id="IPR045175">
    <property type="entry name" value="M28_fam"/>
</dbReference>
<keyword evidence="1" id="KW-0472">Membrane</keyword>
<dbReference type="RefSeq" id="WP_135245603.1">
    <property type="nucleotide sequence ID" value="NZ_SIHO01000002.1"/>
</dbReference>
<name>A0A4Y9EMI2_9SPHN</name>
<dbReference type="OrthoDB" id="9778250at2"/>
<reference evidence="3 4" key="1">
    <citation type="submission" date="2019-02" db="EMBL/GenBank/DDBJ databases">
        <title>Polymorphobacter sp. isolated from the lake at the Tibet of China.</title>
        <authorList>
            <person name="Li A."/>
        </authorList>
    </citation>
    <scope>NUCLEOTIDE SEQUENCE [LARGE SCALE GENOMIC DNA]</scope>
    <source>
        <strain evidence="3 4">DJ1R-1</strain>
    </source>
</reference>
<dbReference type="AlphaFoldDB" id="A0A4Y9EMI2"/>
<evidence type="ECO:0000256" key="1">
    <source>
        <dbReference type="SAM" id="Phobius"/>
    </source>
</evidence>
<gene>
    <name evidence="3" type="ORF">EUV02_07335</name>
</gene>
<feature type="transmembrane region" description="Helical" evidence="1">
    <location>
        <begin position="322"/>
        <end position="344"/>
    </location>
</feature>
<keyword evidence="3" id="KW-0378">Hydrolase</keyword>
<keyword evidence="1" id="KW-1133">Transmembrane helix</keyword>
<evidence type="ECO:0000259" key="2">
    <source>
        <dbReference type="Pfam" id="PF04389"/>
    </source>
</evidence>
<dbReference type="EMBL" id="SIHO01000002">
    <property type="protein sequence ID" value="TFU03011.1"/>
    <property type="molecule type" value="Genomic_DNA"/>
</dbReference>
<feature type="domain" description="Peptidase M28" evidence="2">
    <location>
        <begin position="106"/>
        <end position="293"/>
    </location>
</feature>
<feature type="transmembrane region" description="Helical" evidence="1">
    <location>
        <begin position="356"/>
        <end position="381"/>
    </location>
</feature>
<feature type="transmembrane region" description="Helical" evidence="1">
    <location>
        <begin position="427"/>
        <end position="446"/>
    </location>
</feature>
<dbReference type="GO" id="GO:0006508">
    <property type="term" value="P:proteolysis"/>
    <property type="evidence" value="ECO:0007669"/>
    <property type="project" value="InterPro"/>
</dbReference>
<dbReference type="Proteomes" id="UP000297737">
    <property type="component" value="Unassembled WGS sequence"/>
</dbReference>
<dbReference type="Gene3D" id="3.40.630.10">
    <property type="entry name" value="Zn peptidases"/>
    <property type="match status" value="1"/>
</dbReference>
<evidence type="ECO:0000313" key="3">
    <source>
        <dbReference type="EMBL" id="TFU03011.1"/>
    </source>
</evidence>
<dbReference type="PANTHER" id="PTHR12147">
    <property type="entry name" value="METALLOPEPTIDASE M28 FAMILY MEMBER"/>
    <property type="match status" value="1"/>
</dbReference>
<dbReference type="PANTHER" id="PTHR12147:SF26">
    <property type="entry name" value="PEPTIDASE M28 DOMAIN-CONTAINING PROTEIN"/>
    <property type="match status" value="1"/>
</dbReference>
<comment type="caution">
    <text evidence="3">The sequence shown here is derived from an EMBL/GenBank/DDBJ whole genome shotgun (WGS) entry which is preliminary data.</text>
</comment>
<evidence type="ECO:0000313" key="4">
    <source>
        <dbReference type="Proteomes" id="UP000297737"/>
    </source>
</evidence>